<dbReference type="InterPro" id="IPR001680">
    <property type="entry name" value="WD40_rpt"/>
</dbReference>
<dbReference type="Pfam" id="PF00400">
    <property type="entry name" value="WD40"/>
    <property type="match status" value="3"/>
</dbReference>
<sequence length="439" mass="48236">MELVIASSPVDSGIGCWDLYTGAEQLRYKSCNSATHGLICIGGRFLASSQVRDKAASSGSILYWNWKKAQPEVKSFPEVINPITSNSSGTFLIGGGSNGDIYYWEVASGRLLMKWHAHYRAVTCLVLSDDESLLVSGSEDGCVRVWNLVDVMSGNSEGNAYLHSFSEHTLRVTDVKFGYGGGCGIIISSSEDRTCKVWSTSKGLLLRTIAFPSIIDAIALDPGEHVFYSGSRDGKIYIGTLNAESTSSSSYGLHINGALSGHSKSVTCLTLNIDGNLLVSGSVDGTVRIWDTKAQQIIRILMHSKGSVNNVIVVRRSLLNPQTSVNPKASKRASLLPPPLHRQINSEGDDVDLNHMSLPQAPCESRDAHYCSYPVMMQQCNELKQEGSMVLKLDHQRSVQMAQEWKKLYEDLYQFCTNEVVDGDETRECKKCCRRQSDQ</sequence>
<dbReference type="InterPro" id="IPR036322">
    <property type="entry name" value="WD40_repeat_dom_sf"/>
</dbReference>
<dbReference type="OrthoDB" id="6252103at2759"/>
<dbReference type="AlphaFoldDB" id="A0A7J6V237"/>
<name>A0A7J6V237_THATH</name>
<dbReference type="PROSITE" id="PS00678">
    <property type="entry name" value="WD_REPEATS_1"/>
    <property type="match status" value="1"/>
</dbReference>
<dbReference type="GO" id="GO:0005656">
    <property type="term" value="C:nuclear pre-replicative complex"/>
    <property type="evidence" value="ECO:0007669"/>
    <property type="project" value="TreeGrafter"/>
</dbReference>
<accession>A0A7J6V237</accession>
<gene>
    <name evidence="4" type="ORF">FRX31_032032</name>
</gene>
<dbReference type="GO" id="GO:0120330">
    <property type="term" value="C:rixosome complex"/>
    <property type="evidence" value="ECO:0007669"/>
    <property type="project" value="TreeGrafter"/>
</dbReference>
<dbReference type="PRINTS" id="PR00320">
    <property type="entry name" value="GPROTEINBRPT"/>
</dbReference>
<evidence type="ECO:0000313" key="5">
    <source>
        <dbReference type="Proteomes" id="UP000554482"/>
    </source>
</evidence>
<keyword evidence="5" id="KW-1185">Reference proteome</keyword>
<evidence type="ECO:0000256" key="1">
    <source>
        <dbReference type="ARBA" id="ARBA00022574"/>
    </source>
</evidence>
<dbReference type="InterPro" id="IPR020472">
    <property type="entry name" value="WD40_PAC1"/>
</dbReference>
<dbReference type="PANTHER" id="PTHR18763">
    <property type="entry name" value="WD-REPEAT PROTEIN 18"/>
    <property type="match status" value="1"/>
</dbReference>
<dbReference type="PROSITE" id="PS50294">
    <property type="entry name" value="WD_REPEATS_REGION"/>
    <property type="match status" value="2"/>
</dbReference>
<dbReference type="GO" id="GO:0006364">
    <property type="term" value="P:rRNA processing"/>
    <property type="evidence" value="ECO:0007669"/>
    <property type="project" value="TreeGrafter"/>
</dbReference>
<dbReference type="Gene3D" id="2.130.10.10">
    <property type="entry name" value="YVTN repeat-like/Quinoprotein amine dehydrogenase"/>
    <property type="match status" value="2"/>
</dbReference>
<proteinExistence type="predicted"/>
<reference evidence="4 5" key="1">
    <citation type="submission" date="2020-06" db="EMBL/GenBank/DDBJ databases">
        <title>Transcriptomic and genomic resources for Thalictrum thalictroides and T. hernandezii: Facilitating candidate gene discovery in an emerging model plant lineage.</title>
        <authorList>
            <person name="Arias T."/>
            <person name="Riano-Pachon D.M."/>
            <person name="Di Stilio V.S."/>
        </authorList>
    </citation>
    <scope>NUCLEOTIDE SEQUENCE [LARGE SCALE GENOMIC DNA]</scope>
    <source>
        <strain evidence="5">cv. WT478/WT964</strain>
        <tissue evidence="4">Leaves</tissue>
    </source>
</reference>
<dbReference type="PANTHER" id="PTHR18763:SF0">
    <property type="entry name" value="WD REPEAT-CONTAINING PROTEIN 18"/>
    <property type="match status" value="1"/>
</dbReference>
<comment type="caution">
    <text evidence="4">The sequence shown here is derived from an EMBL/GenBank/DDBJ whole genome shotgun (WGS) entry which is preliminary data.</text>
</comment>
<keyword evidence="1 3" id="KW-0853">WD repeat</keyword>
<dbReference type="InterPro" id="IPR019775">
    <property type="entry name" value="WD40_repeat_CS"/>
</dbReference>
<evidence type="ECO:0000256" key="2">
    <source>
        <dbReference type="ARBA" id="ARBA00022737"/>
    </source>
</evidence>
<keyword evidence="2" id="KW-0677">Repeat</keyword>
<organism evidence="4 5">
    <name type="scientific">Thalictrum thalictroides</name>
    <name type="common">Rue-anemone</name>
    <name type="synonym">Anemone thalictroides</name>
    <dbReference type="NCBI Taxonomy" id="46969"/>
    <lineage>
        <taxon>Eukaryota</taxon>
        <taxon>Viridiplantae</taxon>
        <taxon>Streptophyta</taxon>
        <taxon>Embryophyta</taxon>
        <taxon>Tracheophyta</taxon>
        <taxon>Spermatophyta</taxon>
        <taxon>Magnoliopsida</taxon>
        <taxon>Ranunculales</taxon>
        <taxon>Ranunculaceae</taxon>
        <taxon>Thalictroideae</taxon>
        <taxon>Thalictrum</taxon>
    </lineage>
</organism>
<dbReference type="SUPFAM" id="SSF50978">
    <property type="entry name" value="WD40 repeat-like"/>
    <property type="match status" value="1"/>
</dbReference>
<protein>
    <submittedName>
        <fullName evidence="4">Pre-rrna-processing protein ipi3</fullName>
    </submittedName>
</protein>
<dbReference type="InterPro" id="IPR045227">
    <property type="entry name" value="WDR18/Ipi3/RID3"/>
</dbReference>
<dbReference type="SMART" id="SM00320">
    <property type="entry name" value="WD40"/>
    <property type="match status" value="5"/>
</dbReference>
<feature type="repeat" description="WD" evidence="3">
    <location>
        <begin position="165"/>
        <end position="208"/>
    </location>
</feature>
<dbReference type="EMBL" id="JABWDY010040120">
    <property type="protein sequence ID" value="KAF5178390.1"/>
    <property type="molecule type" value="Genomic_DNA"/>
</dbReference>
<dbReference type="PROSITE" id="PS50082">
    <property type="entry name" value="WD_REPEATS_2"/>
    <property type="match status" value="3"/>
</dbReference>
<evidence type="ECO:0000256" key="3">
    <source>
        <dbReference type="PROSITE-ProRule" id="PRU00221"/>
    </source>
</evidence>
<evidence type="ECO:0000313" key="4">
    <source>
        <dbReference type="EMBL" id="KAF5178390.1"/>
    </source>
</evidence>
<feature type="repeat" description="WD" evidence="3">
    <location>
        <begin position="259"/>
        <end position="300"/>
    </location>
</feature>
<dbReference type="GO" id="GO:0006261">
    <property type="term" value="P:DNA-templated DNA replication"/>
    <property type="evidence" value="ECO:0007669"/>
    <property type="project" value="TreeGrafter"/>
</dbReference>
<dbReference type="Proteomes" id="UP000554482">
    <property type="component" value="Unassembled WGS sequence"/>
</dbReference>
<feature type="repeat" description="WD" evidence="3">
    <location>
        <begin position="115"/>
        <end position="148"/>
    </location>
</feature>
<dbReference type="InterPro" id="IPR015943">
    <property type="entry name" value="WD40/YVTN_repeat-like_dom_sf"/>
</dbReference>